<name>A0ABY4ATA3_9MICO</name>
<sequence length="96" mass="9924">MSVTEQSARVPASRRTGLRLTLAAVTVMLVLASGIATAAMLPELAIRVLSYATMLAALASGIAAVRRGPAWMRAISAIVGVLALMLGSTFFGLTYS</sequence>
<keyword evidence="3" id="KW-1185">Reference proteome</keyword>
<gene>
    <name evidence="2" type="ORF">MTP13_12085</name>
</gene>
<evidence type="ECO:0000313" key="2">
    <source>
        <dbReference type="EMBL" id="UOE25086.1"/>
    </source>
</evidence>
<feature type="transmembrane region" description="Helical" evidence="1">
    <location>
        <begin position="48"/>
        <end position="65"/>
    </location>
</feature>
<feature type="transmembrane region" description="Helical" evidence="1">
    <location>
        <begin position="20"/>
        <end position="42"/>
    </location>
</feature>
<evidence type="ECO:0000256" key="1">
    <source>
        <dbReference type="SAM" id="Phobius"/>
    </source>
</evidence>
<protein>
    <submittedName>
        <fullName evidence="2">Uncharacterized protein</fullName>
    </submittedName>
</protein>
<keyword evidence="1" id="KW-1133">Transmembrane helix</keyword>
<organism evidence="2 3">
    <name type="scientific">Agromyces soli</name>
    <dbReference type="NCBI Taxonomy" id="659012"/>
    <lineage>
        <taxon>Bacteria</taxon>
        <taxon>Bacillati</taxon>
        <taxon>Actinomycetota</taxon>
        <taxon>Actinomycetes</taxon>
        <taxon>Micrococcales</taxon>
        <taxon>Microbacteriaceae</taxon>
        <taxon>Agromyces</taxon>
    </lineage>
</organism>
<keyword evidence="1" id="KW-0812">Transmembrane</keyword>
<proteinExistence type="predicted"/>
<dbReference type="EMBL" id="CP094533">
    <property type="protein sequence ID" value="UOE25086.1"/>
    <property type="molecule type" value="Genomic_DNA"/>
</dbReference>
<reference evidence="2 3" key="1">
    <citation type="submission" date="2022-03" db="EMBL/GenBank/DDBJ databases">
        <title>Agromyces sp. isolated from the gut of P. brevitarsis seulensis larvae.</title>
        <authorList>
            <person name="Won M."/>
            <person name="Kwon S.-W."/>
        </authorList>
    </citation>
    <scope>NUCLEOTIDE SEQUENCE [LARGE SCALE GENOMIC DNA]</scope>
    <source>
        <strain evidence="2 3">KACC 16215</strain>
    </source>
</reference>
<evidence type="ECO:0000313" key="3">
    <source>
        <dbReference type="Proteomes" id="UP000831304"/>
    </source>
</evidence>
<dbReference type="Proteomes" id="UP000831304">
    <property type="component" value="Chromosome"/>
</dbReference>
<dbReference type="RefSeq" id="WP_243567996.1">
    <property type="nucleotide sequence ID" value="NZ_BAAARD010000008.1"/>
</dbReference>
<keyword evidence="1" id="KW-0472">Membrane</keyword>
<feature type="transmembrane region" description="Helical" evidence="1">
    <location>
        <begin position="77"/>
        <end position="95"/>
    </location>
</feature>
<accession>A0ABY4ATA3</accession>